<evidence type="ECO:0000313" key="2">
    <source>
        <dbReference type="Proteomes" id="UP000193978"/>
    </source>
</evidence>
<sequence>MADPKVTIEQLPSGKWACFLHLPGQETPAHLGKEFKNEEQAENWLNVSEAVTAIEMMTRKAAAAK</sequence>
<evidence type="ECO:0000313" key="1">
    <source>
        <dbReference type="EMBL" id="ARN80960.1"/>
    </source>
</evidence>
<organism evidence="1 2">
    <name type="scientific">Methylocystis bryophila</name>
    <dbReference type="NCBI Taxonomy" id="655015"/>
    <lineage>
        <taxon>Bacteria</taxon>
        <taxon>Pseudomonadati</taxon>
        <taxon>Pseudomonadota</taxon>
        <taxon>Alphaproteobacteria</taxon>
        <taxon>Hyphomicrobiales</taxon>
        <taxon>Methylocystaceae</taxon>
        <taxon>Methylocystis</taxon>
    </lineage>
</organism>
<dbReference type="Proteomes" id="UP000193978">
    <property type="component" value="Chromosome"/>
</dbReference>
<accession>A0A1W6MTM3</accession>
<dbReference type="RefSeq" id="WP_085771052.1">
    <property type="nucleotide sequence ID" value="NZ_AP027149.1"/>
</dbReference>
<proteinExistence type="predicted"/>
<dbReference type="AlphaFoldDB" id="A0A1W6MTM3"/>
<reference evidence="1 2" key="1">
    <citation type="submission" date="2017-02" db="EMBL/GenBank/DDBJ databases">
        <authorList>
            <person name="Peterson S.W."/>
        </authorList>
    </citation>
    <scope>NUCLEOTIDE SEQUENCE [LARGE SCALE GENOMIC DNA]</scope>
    <source>
        <strain evidence="1 2">S285</strain>
    </source>
</reference>
<gene>
    <name evidence="1" type="ORF">B1812_07595</name>
</gene>
<dbReference type="EMBL" id="CP019948">
    <property type="protein sequence ID" value="ARN80960.1"/>
    <property type="molecule type" value="Genomic_DNA"/>
</dbReference>
<keyword evidence="2" id="KW-1185">Reference proteome</keyword>
<dbReference type="OrthoDB" id="8451534at2"/>
<name>A0A1W6MTM3_9HYPH</name>
<dbReference type="KEGG" id="mbry:B1812_07595"/>
<protein>
    <submittedName>
        <fullName evidence="1">Uncharacterized protein</fullName>
    </submittedName>
</protein>